<dbReference type="PANTHER" id="PTHR14136">
    <property type="entry name" value="BTB_POZ DOMAIN-CONTAINING PROTEIN KCTD9"/>
    <property type="match status" value="1"/>
</dbReference>
<sequence>MVSNNSLHLEAVDFDATLFFNTNGTLAAIDRLKSRDVGKWDVSSENQLCIKYRTWYYGDTKCYRVFPAGTEGKYTLFTENGARYCTAEFLTADPYNLSQQLGKHKGKQYLREQFAKKNASPVFSAPDKEKDDKTAAESTVSRRQAKNTKRDDLIRIARNCPDCNLRGINLKDANLIGANLKGANLAGADLSGANLRRANLTGANLTGARLVATSLAGAILVNADLSNADLTGSNLIKAKLNNAILEGAILDGANLESAEGYNY</sequence>
<evidence type="ECO:0008006" key="4">
    <source>
        <dbReference type="Google" id="ProtNLM"/>
    </source>
</evidence>
<dbReference type="Proteomes" id="UP000826725">
    <property type="component" value="Chromosome"/>
</dbReference>
<evidence type="ECO:0000313" key="2">
    <source>
        <dbReference type="EMBL" id="BCL60246.1"/>
    </source>
</evidence>
<keyword evidence="3" id="KW-1185">Reference proteome</keyword>
<accession>A0A8D5JQP0</accession>
<dbReference type="InterPro" id="IPR001646">
    <property type="entry name" value="5peptide_repeat"/>
</dbReference>
<protein>
    <recommendedName>
        <fullName evidence="4">Pentapeptide repeat-containing protein</fullName>
    </recommendedName>
</protein>
<proteinExistence type="predicted"/>
<reference evidence="2" key="1">
    <citation type="submission" date="2020-09" db="EMBL/GenBank/DDBJ databases">
        <title>Desulfogranum mesoprofundum gen. nov., sp. nov., a novel mesophilic, sulfate-reducing chemolithoautotroph isolated from a deep-sea hydrothermal vent chimney in the Suiyo Seamount.</title>
        <authorList>
            <person name="Hashimoto Y."/>
            <person name="Nakagawa S."/>
        </authorList>
    </citation>
    <scope>NUCLEOTIDE SEQUENCE</scope>
    <source>
        <strain evidence="2">KT2</strain>
    </source>
</reference>
<evidence type="ECO:0000256" key="1">
    <source>
        <dbReference type="SAM" id="MobiDB-lite"/>
    </source>
</evidence>
<gene>
    <name evidence="2" type="ORF">DGMP_09390</name>
</gene>
<feature type="compositionally biased region" description="Basic and acidic residues" evidence="1">
    <location>
        <begin position="126"/>
        <end position="135"/>
    </location>
</feature>
<dbReference type="Pfam" id="PF00805">
    <property type="entry name" value="Pentapeptide"/>
    <property type="match status" value="2"/>
</dbReference>
<evidence type="ECO:0000313" key="3">
    <source>
        <dbReference type="Proteomes" id="UP000826725"/>
    </source>
</evidence>
<dbReference type="KEGG" id="dbk:DGMP_09390"/>
<name>A0A8D5JQP0_9BACT</name>
<dbReference type="PANTHER" id="PTHR14136:SF17">
    <property type="entry name" value="BTB_POZ DOMAIN-CONTAINING PROTEIN KCTD9"/>
    <property type="match status" value="1"/>
</dbReference>
<dbReference type="AlphaFoldDB" id="A0A8D5JQP0"/>
<organism evidence="2 3">
    <name type="scientific">Desulfomarina profundi</name>
    <dbReference type="NCBI Taxonomy" id="2772557"/>
    <lineage>
        <taxon>Bacteria</taxon>
        <taxon>Pseudomonadati</taxon>
        <taxon>Thermodesulfobacteriota</taxon>
        <taxon>Desulfobulbia</taxon>
        <taxon>Desulfobulbales</taxon>
        <taxon>Desulfobulbaceae</taxon>
        <taxon>Desulfomarina</taxon>
    </lineage>
</organism>
<dbReference type="InterPro" id="IPR051082">
    <property type="entry name" value="Pentapeptide-BTB/POZ_domain"/>
</dbReference>
<dbReference type="EMBL" id="AP024086">
    <property type="protein sequence ID" value="BCL60246.1"/>
    <property type="molecule type" value="Genomic_DNA"/>
</dbReference>
<feature type="region of interest" description="Disordered" evidence="1">
    <location>
        <begin position="121"/>
        <end position="146"/>
    </location>
</feature>